<dbReference type="SMART" id="SM00422">
    <property type="entry name" value="HTH_MERR"/>
    <property type="match status" value="1"/>
</dbReference>
<dbReference type="Pfam" id="PF13411">
    <property type="entry name" value="MerR_1"/>
    <property type="match status" value="1"/>
</dbReference>
<evidence type="ECO:0000259" key="2">
    <source>
        <dbReference type="PROSITE" id="PS50937"/>
    </source>
</evidence>
<evidence type="ECO:0000256" key="1">
    <source>
        <dbReference type="ARBA" id="ARBA00023125"/>
    </source>
</evidence>
<gene>
    <name evidence="3" type="ORF">P7M15_09185</name>
</gene>
<organism evidence="3 4">
    <name type="scientific">Exercitatus varius</name>
    <dbReference type="NCBI Taxonomy" id="67857"/>
    <lineage>
        <taxon>Bacteria</taxon>
        <taxon>Pseudomonadati</taxon>
        <taxon>Pseudomonadota</taxon>
        <taxon>Gammaproteobacteria</taxon>
        <taxon>Pasteurellales</taxon>
        <taxon>Pasteurellaceae</taxon>
        <taxon>Exercitatus</taxon>
    </lineage>
</organism>
<dbReference type="Proteomes" id="UP001214976">
    <property type="component" value="Unassembled WGS sequence"/>
</dbReference>
<dbReference type="PANTHER" id="PTHR30204">
    <property type="entry name" value="REDOX-CYCLING DRUG-SENSING TRANSCRIPTIONAL ACTIVATOR SOXR"/>
    <property type="match status" value="1"/>
</dbReference>
<dbReference type="GO" id="GO:0003677">
    <property type="term" value="F:DNA binding"/>
    <property type="evidence" value="ECO:0007669"/>
    <property type="project" value="UniProtKB-KW"/>
</dbReference>
<dbReference type="GeneID" id="93226125"/>
<dbReference type="InterPro" id="IPR000551">
    <property type="entry name" value="MerR-type_HTH_dom"/>
</dbReference>
<dbReference type="EMBL" id="JARQTW010000014">
    <property type="protein sequence ID" value="MDG2950681.1"/>
    <property type="molecule type" value="Genomic_DNA"/>
</dbReference>
<evidence type="ECO:0000313" key="4">
    <source>
        <dbReference type="Proteomes" id="UP001214976"/>
    </source>
</evidence>
<proteinExistence type="predicted"/>
<reference evidence="3" key="1">
    <citation type="submission" date="2023-03" db="EMBL/GenBank/DDBJ databases">
        <title>Classification of Bisgaard taxon 6 and taxon 10 as Exercitatus varius gen. nov., spec. nov.</title>
        <authorList>
            <person name="Christensen H."/>
        </authorList>
    </citation>
    <scope>NUCLEOTIDE SEQUENCE</scope>
    <source>
        <strain evidence="3">86116</strain>
    </source>
</reference>
<dbReference type="PRINTS" id="PR00040">
    <property type="entry name" value="HTHMERR"/>
</dbReference>
<dbReference type="CDD" id="cd01109">
    <property type="entry name" value="HTH_YyaN"/>
    <property type="match status" value="1"/>
</dbReference>
<dbReference type="GO" id="GO:0003700">
    <property type="term" value="F:DNA-binding transcription factor activity"/>
    <property type="evidence" value="ECO:0007669"/>
    <property type="project" value="InterPro"/>
</dbReference>
<comment type="caution">
    <text evidence="3">The sequence shown here is derived from an EMBL/GenBank/DDBJ whole genome shotgun (WGS) entry which is preliminary data.</text>
</comment>
<accession>A0AAW6QD71</accession>
<dbReference type="AlphaFoldDB" id="A0AAW6QD71"/>
<dbReference type="Gene3D" id="1.10.1660.10">
    <property type="match status" value="1"/>
</dbReference>
<evidence type="ECO:0000313" key="3">
    <source>
        <dbReference type="EMBL" id="MDG2950681.1"/>
    </source>
</evidence>
<dbReference type="SUPFAM" id="SSF46955">
    <property type="entry name" value="Putative DNA-binding domain"/>
    <property type="match status" value="1"/>
</dbReference>
<dbReference type="InterPro" id="IPR047057">
    <property type="entry name" value="MerR_fam"/>
</dbReference>
<dbReference type="InterPro" id="IPR009061">
    <property type="entry name" value="DNA-bd_dom_put_sf"/>
</dbReference>
<name>A0AAW6QD71_9PAST</name>
<sequence length="122" mass="14179">MQIKAFSAKTGLSSDTLRYYEKEGLLMPERDSNGYRCYGNRDAEWVGFILRLKEMGVPLAQIKEYARLRHMGDATIPQRYEILLAHRENLIRKQQELAEHQAFLAQKLAIYRSAMQKSADDI</sequence>
<keyword evidence="1" id="KW-0238">DNA-binding</keyword>
<feature type="domain" description="HTH merR-type" evidence="2">
    <location>
        <begin position="1"/>
        <end position="68"/>
    </location>
</feature>
<protein>
    <submittedName>
        <fullName evidence="3">MerR family transcriptional regulator</fullName>
    </submittedName>
</protein>
<dbReference type="PROSITE" id="PS50937">
    <property type="entry name" value="HTH_MERR_2"/>
    <property type="match status" value="1"/>
</dbReference>
<dbReference type="RefSeq" id="WP_317477638.1">
    <property type="nucleotide sequence ID" value="NZ_JARQTO010000002.1"/>
</dbReference>
<dbReference type="PANTHER" id="PTHR30204:SF83">
    <property type="entry name" value="TRANSCRIPTIONAL REGULATOR, MERR FAMILY"/>
    <property type="match status" value="1"/>
</dbReference>